<dbReference type="Proteomes" id="UP001231189">
    <property type="component" value="Unassembled WGS sequence"/>
</dbReference>
<evidence type="ECO:0000256" key="1">
    <source>
        <dbReference type="SAM" id="Coils"/>
    </source>
</evidence>
<dbReference type="AlphaFoldDB" id="A0AAD8RI83"/>
<sequence length="319" mass="36017">MYSGAKDVDRLSKDLSVKDLEKLVRRFTSLSKKHEVPSSCRVEPYSASHALPQVYLKGQRRKNPQLMEQLLRALPTPWFFLKRTALPRKLRLPQNVAQKRRLPCPAPERLQLRKLGPGLEAFKKLLLGPLMKDLIHLGSQFLGFHDEAATLREALRRAEERADALDAKLKISEKAHEKAEKEAAAIEGLPQRLQIAEDTLRDKVAQQTERGNAIVTRLGTRNRRFTKIFSELTQRFLAKEDPLLTYRQASLKIGVEGTIALVTTSGQEVDWVKAGSPKGINKEKWKALVKDAKPQSKKIITFFDPTSTASASIARTEVK</sequence>
<proteinExistence type="predicted"/>
<evidence type="ECO:0000313" key="2">
    <source>
        <dbReference type="EMBL" id="KAK1621250.1"/>
    </source>
</evidence>
<protein>
    <submittedName>
        <fullName evidence="2">Uncharacterized protein</fullName>
    </submittedName>
</protein>
<gene>
    <name evidence="2" type="ORF">QYE76_026767</name>
</gene>
<reference evidence="2" key="1">
    <citation type="submission" date="2023-07" db="EMBL/GenBank/DDBJ databases">
        <title>A chromosome-level genome assembly of Lolium multiflorum.</title>
        <authorList>
            <person name="Chen Y."/>
            <person name="Copetti D."/>
            <person name="Kolliker R."/>
            <person name="Studer B."/>
        </authorList>
    </citation>
    <scope>NUCLEOTIDE SEQUENCE</scope>
    <source>
        <strain evidence="2">02402/16</strain>
        <tissue evidence="2">Leaf</tissue>
    </source>
</reference>
<accession>A0AAD8RI83</accession>
<keyword evidence="1" id="KW-0175">Coiled coil</keyword>
<name>A0AAD8RI83_LOLMU</name>
<feature type="coiled-coil region" evidence="1">
    <location>
        <begin position="148"/>
        <end position="189"/>
    </location>
</feature>
<organism evidence="2 3">
    <name type="scientific">Lolium multiflorum</name>
    <name type="common">Italian ryegrass</name>
    <name type="synonym">Lolium perenne subsp. multiflorum</name>
    <dbReference type="NCBI Taxonomy" id="4521"/>
    <lineage>
        <taxon>Eukaryota</taxon>
        <taxon>Viridiplantae</taxon>
        <taxon>Streptophyta</taxon>
        <taxon>Embryophyta</taxon>
        <taxon>Tracheophyta</taxon>
        <taxon>Spermatophyta</taxon>
        <taxon>Magnoliopsida</taxon>
        <taxon>Liliopsida</taxon>
        <taxon>Poales</taxon>
        <taxon>Poaceae</taxon>
        <taxon>BOP clade</taxon>
        <taxon>Pooideae</taxon>
        <taxon>Poodae</taxon>
        <taxon>Poeae</taxon>
        <taxon>Poeae Chloroplast Group 2 (Poeae type)</taxon>
        <taxon>Loliodinae</taxon>
        <taxon>Loliinae</taxon>
        <taxon>Lolium</taxon>
    </lineage>
</organism>
<comment type="caution">
    <text evidence="2">The sequence shown here is derived from an EMBL/GenBank/DDBJ whole genome shotgun (WGS) entry which is preliminary data.</text>
</comment>
<evidence type="ECO:0000313" key="3">
    <source>
        <dbReference type="Proteomes" id="UP001231189"/>
    </source>
</evidence>
<dbReference type="EMBL" id="JAUUTY010000006">
    <property type="protein sequence ID" value="KAK1621250.1"/>
    <property type="molecule type" value="Genomic_DNA"/>
</dbReference>
<keyword evidence="3" id="KW-1185">Reference proteome</keyword>